<sequence length="46" mass="5216">ALTPTKLVYVGDQQRRHDEKMIDVIDVDTVVVRLPRGTYGDDTSEL</sequence>
<protein>
    <submittedName>
        <fullName evidence="1">647_t:CDS:1</fullName>
    </submittedName>
</protein>
<reference evidence="1" key="1">
    <citation type="submission" date="2021-06" db="EMBL/GenBank/DDBJ databases">
        <authorList>
            <person name="Kallberg Y."/>
            <person name="Tangrot J."/>
            <person name="Rosling A."/>
        </authorList>
    </citation>
    <scope>NUCLEOTIDE SEQUENCE</scope>
    <source>
        <strain evidence="1">FL130A</strain>
    </source>
</reference>
<name>A0A9N8ZW92_9GLOM</name>
<accession>A0A9N8ZW92</accession>
<feature type="non-terminal residue" evidence="1">
    <location>
        <position position="1"/>
    </location>
</feature>
<evidence type="ECO:0000313" key="1">
    <source>
        <dbReference type="EMBL" id="CAG8510418.1"/>
    </source>
</evidence>
<gene>
    <name evidence="1" type="ORF">ALEPTO_LOCUS3946</name>
</gene>
<dbReference type="Proteomes" id="UP000789508">
    <property type="component" value="Unassembled WGS sequence"/>
</dbReference>
<dbReference type="EMBL" id="CAJVPS010000818">
    <property type="protein sequence ID" value="CAG8510418.1"/>
    <property type="molecule type" value="Genomic_DNA"/>
</dbReference>
<comment type="caution">
    <text evidence="1">The sequence shown here is derived from an EMBL/GenBank/DDBJ whole genome shotgun (WGS) entry which is preliminary data.</text>
</comment>
<keyword evidence="2" id="KW-1185">Reference proteome</keyword>
<organism evidence="1 2">
    <name type="scientific">Ambispora leptoticha</name>
    <dbReference type="NCBI Taxonomy" id="144679"/>
    <lineage>
        <taxon>Eukaryota</taxon>
        <taxon>Fungi</taxon>
        <taxon>Fungi incertae sedis</taxon>
        <taxon>Mucoromycota</taxon>
        <taxon>Glomeromycotina</taxon>
        <taxon>Glomeromycetes</taxon>
        <taxon>Archaeosporales</taxon>
        <taxon>Ambisporaceae</taxon>
        <taxon>Ambispora</taxon>
    </lineage>
</organism>
<dbReference type="AlphaFoldDB" id="A0A9N8ZW92"/>
<evidence type="ECO:0000313" key="2">
    <source>
        <dbReference type="Proteomes" id="UP000789508"/>
    </source>
</evidence>
<proteinExistence type="predicted"/>